<dbReference type="AlphaFoldDB" id="A0A5C1HT45"/>
<proteinExistence type="predicted"/>
<evidence type="ECO:0000259" key="4">
    <source>
        <dbReference type="Pfam" id="PF25869"/>
    </source>
</evidence>
<name>A0A5C1HT45_9SPHI</name>
<organism evidence="6 7">
    <name type="scientific">Mucilaginibacter rubeus</name>
    <dbReference type="NCBI Taxonomy" id="2027860"/>
    <lineage>
        <taxon>Bacteria</taxon>
        <taxon>Pseudomonadati</taxon>
        <taxon>Bacteroidota</taxon>
        <taxon>Sphingobacteriia</taxon>
        <taxon>Sphingobacteriales</taxon>
        <taxon>Sphingobacteriaceae</taxon>
        <taxon>Mucilaginibacter</taxon>
    </lineage>
</organism>
<dbReference type="GO" id="GO:0030288">
    <property type="term" value="C:outer membrane-bounded periplasmic space"/>
    <property type="evidence" value="ECO:0007669"/>
    <property type="project" value="TreeGrafter"/>
</dbReference>
<dbReference type="RefSeq" id="WP_112569644.1">
    <property type="nucleotide sequence ID" value="NZ_CP043450.1"/>
</dbReference>
<evidence type="ECO:0000259" key="3">
    <source>
        <dbReference type="Pfam" id="PF19335"/>
    </source>
</evidence>
<dbReference type="GO" id="GO:0046914">
    <property type="term" value="F:transition metal ion binding"/>
    <property type="evidence" value="ECO:0007669"/>
    <property type="project" value="TreeGrafter"/>
</dbReference>
<protein>
    <submittedName>
        <fullName evidence="6">HlyD family efflux transporter periplasmic adaptor subunit</fullName>
    </submittedName>
</protein>
<dbReference type="OrthoDB" id="9806939at2"/>
<dbReference type="EMBL" id="CP043450">
    <property type="protein sequence ID" value="QEM09052.1"/>
    <property type="molecule type" value="Genomic_DNA"/>
</dbReference>
<dbReference type="InterPro" id="IPR058791">
    <property type="entry name" value="3HB_CusB"/>
</dbReference>
<feature type="signal peptide" evidence="2">
    <location>
        <begin position="1"/>
        <end position="22"/>
    </location>
</feature>
<dbReference type="PROSITE" id="PS51257">
    <property type="entry name" value="PROKAR_LIPOPROTEIN"/>
    <property type="match status" value="1"/>
</dbReference>
<keyword evidence="2" id="KW-0732">Signal</keyword>
<feature type="domain" description="Heavy metal binding" evidence="3">
    <location>
        <begin position="39"/>
        <end position="65"/>
    </location>
</feature>
<dbReference type="PANTHER" id="PTHR30097">
    <property type="entry name" value="CATION EFFLUX SYSTEM PROTEIN CUSB"/>
    <property type="match status" value="1"/>
</dbReference>
<keyword evidence="7" id="KW-1185">Reference proteome</keyword>
<dbReference type="GO" id="GO:0060003">
    <property type="term" value="P:copper ion export"/>
    <property type="evidence" value="ECO:0007669"/>
    <property type="project" value="TreeGrafter"/>
</dbReference>
<dbReference type="InterPro" id="IPR045800">
    <property type="entry name" value="HMBD"/>
</dbReference>
<dbReference type="KEGG" id="mrub:DEO27_003140"/>
<feature type="chain" id="PRO_5022664010" evidence="2">
    <location>
        <begin position="23"/>
        <end position="415"/>
    </location>
</feature>
<reference evidence="6" key="1">
    <citation type="submission" date="2019-08" db="EMBL/GenBank/DDBJ databases">
        <title>Comparative genome analysis confer to the adaptation heavy metal polluted environment.</title>
        <authorList>
            <person name="Li Y."/>
        </authorList>
    </citation>
    <scope>NUCLEOTIDE SEQUENCE [LARGE SCALE GENOMIC DNA]</scope>
    <source>
        <strain evidence="6">P1</strain>
    </source>
</reference>
<dbReference type="InterPro" id="IPR058792">
    <property type="entry name" value="Beta-barrel_RND_2"/>
</dbReference>
<dbReference type="Proteomes" id="UP000251402">
    <property type="component" value="Chromosome"/>
</dbReference>
<gene>
    <name evidence="6" type="ORF">DEO27_003140</name>
</gene>
<dbReference type="Pfam" id="PF19335">
    <property type="entry name" value="HMBD"/>
    <property type="match status" value="1"/>
</dbReference>
<keyword evidence="1" id="KW-0813">Transport</keyword>
<dbReference type="Gene3D" id="6.10.140.730">
    <property type="match status" value="1"/>
</dbReference>
<feature type="domain" description="CusB-like three alpha-helical bundle" evidence="4">
    <location>
        <begin position="155"/>
        <end position="203"/>
    </location>
</feature>
<evidence type="ECO:0000256" key="1">
    <source>
        <dbReference type="ARBA" id="ARBA00022448"/>
    </source>
</evidence>
<accession>A0A5C1HT45</accession>
<dbReference type="Gene3D" id="2.40.30.170">
    <property type="match status" value="1"/>
</dbReference>
<dbReference type="Pfam" id="PF25869">
    <property type="entry name" value="3HB_CusB"/>
    <property type="match status" value="1"/>
</dbReference>
<evidence type="ECO:0000259" key="5">
    <source>
        <dbReference type="Pfam" id="PF25954"/>
    </source>
</evidence>
<dbReference type="PANTHER" id="PTHR30097:SF15">
    <property type="entry name" value="CATION EFFLUX SYSTEM PROTEIN CUSB"/>
    <property type="match status" value="1"/>
</dbReference>
<dbReference type="Gene3D" id="2.40.420.20">
    <property type="match status" value="1"/>
</dbReference>
<feature type="domain" description="CusB-like beta-barrel" evidence="5">
    <location>
        <begin position="264"/>
        <end position="339"/>
    </location>
</feature>
<dbReference type="Pfam" id="PF25954">
    <property type="entry name" value="Beta-barrel_RND_2"/>
    <property type="match status" value="1"/>
</dbReference>
<sequence length="415" mass="46129">MKRNWKSINTLLLLLLLLAACSQSPKPVAVQQEQQQEDYTCSMHPQIHENHPGNCPICGMELVKKTGQSEKKASVSLPMVLQPVNSSVITDVQLISPVERSIADTINADGYINFDTRTFNNIAARFSGRIEKLYVKFAFQKIQRGQRIMDIYSPEMVTAQQDLLFLIKHSSSEESMINSAKQKLLLLGMTRSQIDNVIKTGKAYYALPVYSPYEGHVHDVAHSQMPGENDQNPDFAQNAPLAVKEGMYVTTGQTLFNVVDPHRLWAILKIKPADAGRVRIGQPVNLSIPDLNMVMAQKVGFIEPVLQPGDRSTSVRVYLDNHQHGMKVGSLVRASIMAAEKKGLWIAQTAVTALGLTRVVWIKDGVVLKVRKVKTGVYENGLVQIISGLDKQDKVAANAQYLIDSDSFIKINDHD</sequence>
<dbReference type="GO" id="GO:0015679">
    <property type="term" value="P:plasma membrane copper ion transport"/>
    <property type="evidence" value="ECO:0007669"/>
    <property type="project" value="TreeGrafter"/>
</dbReference>
<evidence type="ECO:0000256" key="2">
    <source>
        <dbReference type="SAM" id="SignalP"/>
    </source>
</evidence>
<dbReference type="InterPro" id="IPR051909">
    <property type="entry name" value="MFP_Cation_Efflux"/>
</dbReference>
<evidence type="ECO:0000313" key="7">
    <source>
        <dbReference type="Proteomes" id="UP000251402"/>
    </source>
</evidence>
<evidence type="ECO:0000313" key="6">
    <source>
        <dbReference type="EMBL" id="QEM09052.1"/>
    </source>
</evidence>